<keyword evidence="2" id="KW-1185">Reference proteome</keyword>
<sequence>MIGFRWKNTVDKRQLLMEEPNIVQWKYRYLRQMKKYRDDNRNIIFFDETWIDNNLSFGKCWQLEKIGRFKKHKDGQRLIIVHAVQLMKMALLRGPV</sequence>
<dbReference type="AlphaFoldDB" id="A0AAV6VK71"/>
<evidence type="ECO:0000313" key="2">
    <source>
        <dbReference type="Proteomes" id="UP000827092"/>
    </source>
</evidence>
<gene>
    <name evidence="1" type="ORF">JTE90_003566</name>
</gene>
<organism evidence="1 2">
    <name type="scientific">Oedothorax gibbosus</name>
    <dbReference type="NCBI Taxonomy" id="931172"/>
    <lineage>
        <taxon>Eukaryota</taxon>
        <taxon>Metazoa</taxon>
        <taxon>Ecdysozoa</taxon>
        <taxon>Arthropoda</taxon>
        <taxon>Chelicerata</taxon>
        <taxon>Arachnida</taxon>
        <taxon>Araneae</taxon>
        <taxon>Araneomorphae</taxon>
        <taxon>Entelegynae</taxon>
        <taxon>Araneoidea</taxon>
        <taxon>Linyphiidae</taxon>
        <taxon>Erigoninae</taxon>
        <taxon>Oedothorax</taxon>
    </lineage>
</organism>
<evidence type="ECO:0000313" key="1">
    <source>
        <dbReference type="EMBL" id="KAG8196551.1"/>
    </source>
</evidence>
<dbReference type="EMBL" id="JAFNEN010000068">
    <property type="protein sequence ID" value="KAG8196551.1"/>
    <property type="molecule type" value="Genomic_DNA"/>
</dbReference>
<protein>
    <recommendedName>
        <fullName evidence="3">Transposase</fullName>
    </recommendedName>
</protein>
<proteinExistence type="predicted"/>
<name>A0AAV6VK71_9ARAC</name>
<comment type="caution">
    <text evidence="1">The sequence shown here is derived from an EMBL/GenBank/DDBJ whole genome shotgun (WGS) entry which is preliminary data.</text>
</comment>
<reference evidence="1 2" key="1">
    <citation type="journal article" date="2022" name="Nat. Ecol. Evol.">
        <title>A masculinizing supergene underlies an exaggerated male reproductive morph in a spider.</title>
        <authorList>
            <person name="Hendrickx F."/>
            <person name="De Corte Z."/>
            <person name="Sonet G."/>
            <person name="Van Belleghem S.M."/>
            <person name="Kostlbacher S."/>
            <person name="Vangestel C."/>
        </authorList>
    </citation>
    <scope>NUCLEOTIDE SEQUENCE [LARGE SCALE GENOMIC DNA]</scope>
    <source>
        <strain evidence="1">W744_W776</strain>
    </source>
</reference>
<accession>A0AAV6VK71</accession>
<evidence type="ECO:0008006" key="3">
    <source>
        <dbReference type="Google" id="ProtNLM"/>
    </source>
</evidence>
<dbReference type="Proteomes" id="UP000827092">
    <property type="component" value="Unassembled WGS sequence"/>
</dbReference>